<evidence type="ECO:0000259" key="2">
    <source>
        <dbReference type="Pfam" id="PF25967"/>
    </source>
</evidence>
<dbReference type="PANTHER" id="PTHR30469">
    <property type="entry name" value="MULTIDRUG RESISTANCE PROTEIN MDTA"/>
    <property type="match status" value="1"/>
</dbReference>
<gene>
    <name evidence="3" type="ORF">T1815_07771</name>
</gene>
<evidence type="ECO:0000313" key="4">
    <source>
        <dbReference type="Proteomes" id="UP000049472"/>
    </source>
</evidence>
<dbReference type="GO" id="GO:0015562">
    <property type="term" value="F:efflux transmembrane transporter activity"/>
    <property type="evidence" value="ECO:0007669"/>
    <property type="project" value="TreeGrafter"/>
</dbReference>
<dbReference type="Proteomes" id="UP000049472">
    <property type="component" value="Unassembled WGS sequence"/>
</dbReference>
<dbReference type="Gene3D" id="2.40.420.20">
    <property type="match status" value="1"/>
</dbReference>
<keyword evidence="4" id="KW-1185">Reference proteome</keyword>
<feature type="signal peptide" evidence="1">
    <location>
        <begin position="1"/>
        <end position="29"/>
    </location>
</feature>
<dbReference type="Pfam" id="PF25967">
    <property type="entry name" value="RND-MFP_C"/>
    <property type="match status" value="1"/>
</dbReference>
<evidence type="ECO:0000313" key="3">
    <source>
        <dbReference type="EMBL" id="CRL34215.1"/>
    </source>
</evidence>
<dbReference type="SUPFAM" id="SSF111369">
    <property type="entry name" value="HlyD-like secretion proteins"/>
    <property type="match status" value="1"/>
</dbReference>
<dbReference type="PROSITE" id="PS51257">
    <property type="entry name" value="PROKAR_LIPOPROTEIN"/>
    <property type="match status" value="1"/>
</dbReference>
<proteinExistence type="predicted"/>
<dbReference type="InterPro" id="IPR058627">
    <property type="entry name" value="MdtA-like_C"/>
</dbReference>
<feature type="domain" description="Multidrug resistance protein MdtA-like C-terminal permuted SH3" evidence="2">
    <location>
        <begin position="272"/>
        <end position="328"/>
    </location>
</feature>
<feature type="chain" id="PRO_5039442030" description="Multidrug resistance protein MdtA-like C-terminal permuted SH3 domain-containing protein" evidence="1">
    <location>
        <begin position="30"/>
        <end position="329"/>
    </location>
</feature>
<protein>
    <recommendedName>
        <fullName evidence="2">Multidrug resistance protein MdtA-like C-terminal permuted SH3 domain-containing protein</fullName>
    </recommendedName>
</protein>
<name>A0A0M6WGA7_9FIRM</name>
<reference evidence="4" key="1">
    <citation type="submission" date="2015-05" db="EMBL/GenBank/DDBJ databases">
        <authorList>
            <consortium name="Pathogen Informatics"/>
        </authorList>
    </citation>
    <scope>NUCLEOTIDE SEQUENCE [LARGE SCALE GENOMIC DNA]</scope>
    <source>
        <strain evidence="4">T1-815</strain>
    </source>
</reference>
<sequence>MINKKKKYIGRLTLATAITSILFSGCGAAQKELAQTDRAFYEKISYQTVTVQSGSLTPQTTISLSAQGYTRFSYGATNTELTLEKVNVAVGDHVKKGDILVAFKSGEIQKKIEDYSGQISQNKLLAEHYRAIMKIDDTQDYSSDIAQLDKDTEVAQLYLDEAKEKLSRYQITASEDGTITAMNNSLLAGVFEPGSNLITEISGNGNYEADRPEGYDFNVGDVYTATASDIEFELKVKEVDDKKVVFEPVSDMSAVSDAQIFSMEVTRPAIENAVYVQKDAVHEKDGRYFVYTLDENGYRQAVWISVADQVGDYRIITEGLKSGDEVVLQ</sequence>
<dbReference type="GO" id="GO:1990281">
    <property type="term" value="C:efflux pump complex"/>
    <property type="evidence" value="ECO:0007669"/>
    <property type="project" value="TreeGrafter"/>
</dbReference>
<accession>A0A0M6WGA7</accession>
<keyword evidence="1" id="KW-0732">Signal</keyword>
<dbReference type="RefSeq" id="WP_055061196.1">
    <property type="nucleotide sequence ID" value="NZ_CVRQ01000010.1"/>
</dbReference>
<dbReference type="AlphaFoldDB" id="A0A0M6WGA7"/>
<evidence type="ECO:0000256" key="1">
    <source>
        <dbReference type="SAM" id="SignalP"/>
    </source>
</evidence>
<organism evidence="3 4">
    <name type="scientific">Agathobacter rectalis</name>
    <dbReference type="NCBI Taxonomy" id="39491"/>
    <lineage>
        <taxon>Bacteria</taxon>
        <taxon>Bacillati</taxon>
        <taxon>Bacillota</taxon>
        <taxon>Clostridia</taxon>
        <taxon>Lachnospirales</taxon>
        <taxon>Lachnospiraceae</taxon>
        <taxon>Agathobacter</taxon>
    </lineage>
</organism>
<dbReference type="EMBL" id="CVRQ01000010">
    <property type="protein sequence ID" value="CRL34215.1"/>
    <property type="molecule type" value="Genomic_DNA"/>
</dbReference>